<protein>
    <submittedName>
        <fullName evidence="2">Uncharacterized protein</fullName>
    </submittedName>
</protein>
<reference evidence="2" key="1">
    <citation type="submission" date="2023-03" db="EMBL/GenBank/DDBJ databases">
        <title>Massive genome expansion in bonnet fungi (Mycena s.s.) driven by repeated elements and novel gene families across ecological guilds.</title>
        <authorList>
            <consortium name="Lawrence Berkeley National Laboratory"/>
            <person name="Harder C.B."/>
            <person name="Miyauchi S."/>
            <person name="Viragh M."/>
            <person name="Kuo A."/>
            <person name="Thoen E."/>
            <person name="Andreopoulos B."/>
            <person name="Lu D."/>
            <person name="Skrede I."/>
            <person name="Drula E."/>
            <person name="Henrissat B."/>
            <person name="Morin E."/>
            <person name="Kohler A."/>
            <person name="Barry K."/>
            <person name="LaButti K."/>
            <person name="Morin E."/>
            <person name="Salamov A."/>
            <person name="Lipzen A."/>
            <person name="Mereny Z."/>
            <person name="Hegedus B."/>
            <person name="Baldrian P."/>
            <person name="Stursova M."/>
            <person name="Weitz H."/>
            <person name="Taylor A."/>
            <person name="Grigoriev I.V."/>
            <person name="Nagy L.G."/>
            <person name="Martin F."/>
            <person name="Kauserud H."/>
        </authorList>
    </citation>
    <scope>NUCLEOTIDE SEQUENCE</scope>
    <source>
        <strain evidence="2">9284</strain>
    </source>
</reference>
<proteinExistence type="predicted"/>
<dbReference type="AlphaFoldDB" id="A0AAD7BHM7"/>
<feature type="compositionally biased region" description="Pro residues" evidence="1">
    <location>
        <begin position="219"/>
        <end position="239"/>
    </location>
</feature>
<dbReference type="EMBL" id="JARKIF010000016">
    <property type="protein sequence ID" value="KAJ7621084.1"/>
    <property type="molecule type" value="Genomic_DNA"/>
</dbReference>
<organism evidence="2 3">
    <name type="scientific">Roridomyces roridus</name>
    <dbReference type="NCBI Taxonomy" id="1738132"/>
    <lineage>
        <taxon>Eukaryota</taxon>
        <taxon>Fungi</taxon>
        <taxon>Dikarya</taxon>
        <taxon>Basidiomycota</taxon>
        <taxon>Agaricomycotina</taxon>
        <taxon>Agaricomycetes</taxon>
        <taxon>Agaricomycetidae</taxon>
        <taxon>Agaricales</taxon>
        <taxon>Marasmiineae</taxon>
        <taxon>Mycenaceae</taxon>
        <taxon>Roridomyces</taxon>
    </lineage>
</organism>
<keyword evidence="3" id="KW-1185">Reference proteome</keyword>
<gene>
    <name evidence="2" type="ORF">FB45DRAFT_134185</name>
</gene>
<feature type="compositionally biased region" description="Polar residues" evidence="1">
    <location>
        <begin position="175"/>
        <end position="184"/>
    </location>
</feature>
<dbReference type="Proteomes" id="UP001221142">
    <property type="component" value="Unassembled WGS sequence"/>
</dbReference>
<feature type="compositionally biased region" description="Polar residues" evidence="1">
    <location>
        <begin position="254"/>
        <end position="263"/>
    </location>
</feature>
<comment type="caution">
    <text evidence="2">The sequence shown here is derived from an EMBL/GenBank/DDBJ whole genome shotgun (WGS) entry which is preliminary data.</text>
</comment>
<name>A0AAD7BHM7_9AGAR</name>
<evidence type="ECO:0000313" key="3">
    <source>
        <dbReference type="Proteomes" id="UP001221142"/>
    </source>
</evidence>
<feature type="compositionally biased region" description="Polar residues" evidence="1">
    <location>
        <begin position="292"/>
        <end position="302"/>
    </location>
</feature>
<sequence>MVSYRRTFTVNPDSLAPEHPYSFDSSKKSCQIAFFEFRGIGPPSTDFGYPGDVYVDLAPGAHALYWRDRHGHNPGQWRRWRSVLLDKVPLYKFMVSHPWASNPQESDLYLWVDPDGVTWTSRAAICASRAAMVQKDIAIILAGEKSPDVDALVAEILAKMLQLEESRALPPIKDTGNSYSTSSPAIAHRPRSYTDHRGRSNSSASQYSPPEPSRRIPPINSPPYPTRPAPFRSSPPPTPILYTPSHHSHRPLSATPSPIPTTSDSRHNVTAAPRRQMLAEPPPYGEAGPSKETASSDPSTLNPHPGATEQEMRESFAWNEMQRAQYAEAHFKRELRIKNRELSKCTVFCWSGALQVLLIAHQSRRKKKTL</sequence>
<accession>A0AAD7BHM7</accession>
<evidence type="ECO:0000313" key="2">
    <source>
        <dbReference type="EMBL" id="KAJ7621084.1"/>
    </source>
</evidence>
<evidence type="ECO:0000256" key="1">
    <source>
        <dbReference type="SAM" id="MobiDB-lite"/>
    </source>
</evidence>
<feature type="region of interest" description="Disordered" evidence="1">
    <location>
        <begin position="170"/>
        <end position="310"/>
    </location>
</feature>